<evidence type="ECO:0000256" key="2">
    <source>
        <dbReference type="ARBA" id="ARBA00022723"/>
    </source>
</evidence>
<accession>A0A8T0I2L1</accession>
<evidence type="ECO:0000256" key="5">
    <source>
        <dbReference type="RuleBase" id="RU003682"/>
    </source>
</evidence>
<keyword evidence="2 5" id="KW-0479">Metal-binding</keyword>
<dbReference type="Proteomes" id="UP000822688">
    <property type="component" value="Chromosome 5"/>
</dbReference>
<dbReference type="PANTHER" id="PTHR10209">
    <property type="entry name" value="OXIDOREDUCTASE, 2OG-FE II OXYGENASE FAMILY PROTEIN"/>
    <property type="match status" value="1"/>
</dbReference>
<dbReference type="PANTHER" id="PTHR10209:SF867">
    <property type="entry name" value="2-OXOGLUTARATE (2OG) AND FE(II)-DEPENDENT OXYGENASE SUPERFAMILY PROTEIN"/>
    <property type="match status" value="1"/>
</dbReference>
<evidence type="ECO:0000256" key="6">
    <source>
        <dbReference type="SAM" id="MobiDB-lite"/>
    </source>
</evidence>
<dbReference type="SUPFAM" id="SSF51197">
    <property type="entry name" value="Clavaminate synthase-like"/>
    <property type="match status" value="1"/>
</dbReference>
<dbReference type="GO" id="GO:0051213">
    <property type="term" value="F:dioxygenase activity"/>
    <property type="evidence" value="ECO:0007669"/>
    <property type="project" value="UniProtKB-ARBA"/>
</dbReference>
<dbReference type="AlphaFoldDB" id="A0A8T0I2L1"/>
<feature type="compositionally biased region" description="Basic and acidic residues" evidence="6">
    <location>
        <begin position="328"/>
        <end position="339"/>
    </location>
</feature>
<feature type="region of interest" description="Disordered" evidence="6">
    <location>
        <begin position="328"/>
        <end position="347"/>
    </location>
</feature>
<evidence type="ECO:0000256" key="1">
    <source>
        <dbReference type="ARBA" id="ARBA00008056"/>
    </source>
</evidence>
<dbReference type="PROSITE" id="PS51471">
    <property type="entry name" value="FE2OG_OXY"/>
    <property type="match status" value="1"/>
</dbReference>
<name>A0A8T0I2L1_CERPU</name>
<dbReference type="InterPro" id="IPR026992">
    <property type="entry name" value="DIOX_N"/>
</dbReference>
<keyword evidence="4 5" id="KW-0408">Iron</keyword>
<sequence>MGVDGSNGWQQTLECIDMAFPDKHATAARVREACVSSGFFYLVNHGVDAELLDDVFAQSKKFFSLPLEEKEKVIHDKNHRGYTPFEEEILDPETQSKGDSKEGYYVGVHIPESDPRSKKPLHGPNQYPSPDVVPGFQETMDHYHSELTKLSKRVSRLIALALNLEETYFEKPGITDDPMAALRLLHYSEEKSNIELGIYGTGAHSDYGLITLLATDEVPGLQICRDKDAVPQVWEEVPPMKGAYIVNLGDMLERWSNGLFRSTLHRVISQGVERYSLPFFFEPNYDCLVECLPTCCSKDNPPKYPPMTSGEHLLSKYQQTHKGFDSKKKLGHQELEAHRNQTTFDST</sequence>
<dbReference type="EMBL" id="CM026425">
    <property type="protein sequence ID" value="KAG0577690.1"/>
    <property type="molecule type" value="Genomic_DNA"/>
</dbReference>
<keyword evidence="9" id="KW-1185">Reference proteome</keyword>
<gene>
    <name evidence="8" type="ORF">KC19_5G173600</name>
</gene>
<keyword evidence="3 5" id="KW-0560">Oxidoreductase</keyword>
<evidence type="ECO:0000259" key="7">
    <source>
        <dbReference type="PROSITE" id="PS51471"/>
    </source>
</evidence>
<evidence type="ECO:0000313" key="9">
    <source>
        <dbReference type="Proteomes" id="UP000822688"/>
    </source>
</evidence>
<comment type="caution">
    <text evidence="8">The sequence shown here is derived from an EMBL/GenBank/DDBJ whole genome shotgun (WGS) entry which is preliminary data.</text>
</comment>
<reference evidence="8" key="1">
    <citation type="submission" date="2020-06" db="EMBL/GenBank/DDBJ databases">
        <title>WGS assembly of Ceratodon purpureus strain R40.</title>
        <authorList>
            <person name="Carey S.B."/>
            <person name="Jenkins J."/>
            <person name="Shu S."/>
            <person name="Lovell J.T."/>
            <person name="Sreedasyam A."/>
            <person name="Maumus F."/>
            <person name="Tiley G.P."/>
            <person name="Fernandez-Pozo N."/>
            <person name="Barry K."/>
            <person name="Chen C."/>
            <person name="Wang M."/>
            <person name="Lipzen A."/>
            <person name="Daum C."/>
            <person name="Saski C.A."/>
            <person name="Payton A.C."/>
            <person name="Mcbreen J.C."/>
            <person name="Conrad R.E."/>
            <person name="Kollar L.M."/>
            <person name="Olsson S."/>
            <person name="Huttunen S."/>
            <person name="Landis J.B."/>
            <person name="Wickett N.J."/>
            <person name="Johnson M.G."/>
            <person name="Rensing S.A."/>
            <person name="Grimwood J."/>
            <person name="Schmutz J."/>
            <person name="Mcdaniel S.F."/>
        </authorList>
    </citation>
    <scope>NUCLEOTIDE SEQUENCE</scope>
    <source>
        <strain evidence="8">R40</strain>
    </source>
</reference>
<comment type="similarity">
    <text evidence="1 5">Belongs to the iron/ascorbate-dependent oxidoreductase family.</text>
</comment>
<organism evidence="8 9">
    <name type="scientific">Ceratodon purpureus</name>
    <name type="common">Fire moss</name>
    <name type="synonym">Dicranum purpureum</name>
    <dbReference type="NCBI Taxonomy" id="3225"/>
    <lineage>
        <taxon>Eukaryota</taxon>
        <taxon>Viridiplantae</taxon>
        <taxon>Streptophyta</taxon>
        <taxon>Embryophyta</taxon>
        <taxon>Bryophyta</taxon>
        <taxon>Bryophytina</taxon>
        <taxon>Bryopsida</taxon>
        <taxon>Dicranidae</taxon>
        <taxon>Pseudoditrichales</taxon>
        <taxon>Ditrichaceae</taxon>
        <taxon>Ceratodon</taxon>
    </lineage>
</organism>
<evidence type="ECO:0000313" key="8">
    <source>
        <dbReference type="EMBL" id="KAG0577690.1"/>
    </source>
</evidence>
<dbReference type="Pfam" id="PF03171">
    <property type="entry name" value="2OG-FeII_Oxy"/>
    <property type="match status" value="1"/>
</dbReference>
<proteinExistence type="inferred from homology"/>
<dbReference type="Pfam" id="PF14226">
    <property type="entry name" value="DIOX_N"/>
    <property type="match status" value="1"/>
</dbReference>
<evidence type="ECO:0000256" key="3">
    <source>
        <dbReference type="ARBA" id="ARBA00023002"/>
    </source>
</evidence>
<dbReference type="Gene3D" id="2.60.120.330">
    <property type="entry name" value="B-lactam Antibiotic, Isopenicillin N Synthase, Chain"/>
    <property type="match status" value="1"/>
</dbReference>
<feature type="domain" description="Fe2OG dioxygenase" evidence="7">
    <location>
        <begin position="177"/>
        <end position="283"/>
    </location>
</feature>
<dbReference type="InterPro" id="IPR027443">
    <property type="entry name" value="IPNS-like_sf"/>
</dbReference>
<dbReference type="GO" id="GO:0046872">
    <property type="term" value="F:metal ion binding"/>
    <property type="evidence" value="ECO:0007669"/>
    <property type="project" value="UniProtKB-KW"/>
</dbReference>
<evidence type="ECO:0000256" key="4">
    <source>
        <dbReference type="ARBA" id="ARBA00023004"/>
    </source>
</evidence>
<dbReference type="InterPro" id="IPR005123">
    <property type="entry name" value="Oxoglu/Fe-dep_dioxygenase_dom"/>
</dbReference>
<protein>
    <recommendedName>
        <fullName evidence="7">Fe2OG dioxygenase domain-containing protein</fullName>
    </recommendedName>
</protein>
<dbReference type="FunFam" id="2.60.120.330:FF:000006">
    <property type="entry name" value="2-oxoglutarate-Fe(II) type oxidoreductase hxnY"/>
    <property type="match status" value="1"/>
</dbReference>
<dbReference type="InterPro" id="IPR044861">
    <property type="entry name" value="IPNS-like_FE2OG_OXY"/>
</dbReference>
<dbReference type="PRINTS" id="PR00682">
    <property type="entry name" value="IPNSYNTHASE"/>
</dbReference>